<accession>A0A2H9TJG4</accession>
<sequence>MAIRSRIPPVTYAPRSDVFTFRPKEINRTVSLPASSFGIQNYELFTQMFAKIYNGETSLDATLTEVCKEVLKSPTMTRMSSIMGALDLNSPNSEDFYETESVESSAATSLILEDFIIEELETDRKSIFVNADYARNALTPLSALASDVSSYSPSIISEHSARSSLGGHRRKLSERLNRLVDRVSGRSSTRSVSRVEPRKTHVEIFRDSLAEASSLRDSFIEQYYNNE</sequence>
<protein>
    <submittedName>
        <fullName evidence="1">Uncharacterized protein</fullName>
    </submittedName>
</protein>
<name>A0A2H9TJG4_9FUNG</name>
<evidence type="ECO:0000313" key="1">
    <source>
        <dbReference type="EMBL" id="PJF17894.1"/>
    </source>
</evidence>
<organism evidence="1 2">
    <name type="scientific">Paramicrosporidium saccamoebae</name>
    <dbReference type="NCBI Taxonomy" id="1246581"/>
    <lineage>
        <taxon>Eukaryota</taxon>
        <taxon>Fungi</taxon>
        <taxon>Fungi incertae sedis</taxon>
        <taxon>Cryptomycota</taxon>
        <taxon>Cryptomycota incertae sedis</taxon>
        <taxon>Paramicrosporidium</taxon>
    </lineage>
</organism>
<dbReference type="Proteomes" id="UP000240830">
    <property type="component" value="Unassembled WGS sequence"/>
</dbReference>
<gene>
    <name evidence="1" type="ORF">PSACC_02218</name>
</gene>
<dbReference type="AlphaFoldDB" id="A0A2H9TJG4"/>
<proteinExistence type="predicted"/>
<dbReference type="EMBL" id="MTSL01000150">
    <property type="protein sequence ID" value="PJF17894.1"/>
    <property type="molecule type" value="Genomic_DNA"/>
</dbReference>
<reference evidence="1 2" key="1">
    <citation type="submission" date="2016-10" db="EMBL/GenBank/DDBJ databases">
        <title>The genome of Paramicrosporidium saccamoebae is the missing link in understanding Cryptomycota and Microsporidia evolution.</title>
        <authorList>
            <person name="Quandt C.A."/>
            <person name="Beaudet D."/>
            <person name="Corsaro D."/>
            <person name="Michel R."/>
            <person name="Corradi N."/>
            <person name="James T."/>
        </authorList>
    </citation>
    <scope>NUCLEOTIDE SEQUENCE [LARGE SCALE GENOMIC DNA]</scope>
    <source>
        <strain evidence="1 2">KSL3</strain>
    </source>
</reference>
<comment type="caution">
    <text evidence="1">The sequence shown here is derived from an EMBL/GenBank/DDBJ whole genome shotgun (WGS) entry which is preliminary data.</text>
</comment>
<evidence type="ECO:0000313" key="2">
    <source>
        <dbReference type="Proteomes" id="UP000240830"/>
    </source>
</evidence>
<keyword evidence="2" id="KW-1185">Reference proteome</keyword>